<dbReference type="PANTHER" id="PTHR42923">
    <property type="entry name" value="PROTOPORPHYRINOGEN OXIDASE"/>
    <property type="match status" value="1"/>
</dbReference>
<proteinExistence type="predicted"/>
<comment type="caution">
    <text evidence="3">The sequence shown here is derived from an EMBL/GenBank/DDBJ whole genome shotgun (WGS) entry which is preliminary data.</text>
</comment>
<feature type="compositionally biased region" description="Polar residues" evidence="1">
    <location>
        <begin position="467"/>
        <end position="484"/>
    </location>
</feature>
<gene>
    <name evidence="3" type="ORF">OC846_001612</name>
</gene>
<dbReference type="InterPro" id="IPR036188">
    <property type="entry name" value="FAD/NAD-bd_sf"/>
</dbReference>
<feature type="compositionally biased region" description="Basic and acidic residues" evidence="1">
    <location>
        <begin position="454"/>
        <end position="463"/>
    </location>
</feature>
<dbReference type="PANTHER" id="PTHR42923:SF17">
    <property type="entry name" value="AMINE OXIDASE DOMAIN-CONTAINING PROTEIN"/>
    <property type="match status" value="1"/>
</dbReference>
<dbReference type="AlphaFoldDB" id="A0AAN6JSU6"/>
<name>A0AAN6JSU6_9BASI</name>
<evidence type="ECO:0000313" key="4">
    <source>
        <dbReference type="Proteomes" id="UP001176517"/>
    </source>
</evidence>
<sequence length="715" mass="77470">MPVTHDQSGQRQVRIAVIGSGLTGLAAAHFLSLELRNVKDATLNPPQITVHLFERAPRLGMDASSISVSDPVSKKTLRIDVPMRAFNAGFYPELLTLYRHLNIPGRLSNFTFSFAKAARSLSQKHSNKVKPAQSSSEFVPSPTFIYMGSSGAKGTRIPTLVKRALTPSQIFNTGQVWSSTVAAFSFCSIFLTYLLGFAHFIVLALYHSWLGHTRDPNHPLATVTLADWARVNWVSTHFLEDILIPILSATQTSRDVAIRQTPCAEVLEFSALMFGSDSFTPGTGVHAVAKALTSTLRPDQLHLNSNIVKIQPSPTKPGAVLLKVKATEATSADLDMDAVREMDGYDYVILALQANQSAKILRDYESTLATNVSSTFKDEHQRHRQHVKQVVSQLEEFTYERNVVINHTDTRLLPPAGDRCDLNMISPLPPSASNQSWTGASLSSQDDDDDEDAVDRLLRDGKGSKSAGRQNGHNHQNGAATANGDSAPASYDPSLVAPEGCTMITHLIEQETRPVVNASTANDVIDAHGQPRLNGSTNGSADSEGDGVLFMQTTNPMAPFLPRPERILSISHFQRIVLTLRGKAAQGHFFKWTKSSPSSLSSSVARQESKSDVKSGLSTITHFPRALFQPPRSQWKVALGDLQTEEAGPVLDGASEANGSRSGSGPGLFVAGSWGPPAIPLLEGCVISARLVVSEILRREGMMSPLCEELAANQM</sequence>
<keyword evidence="2" id="KW-1133">Transmembrane helix</keyword>
<evidence type="ECO:0000256" key="2">
    <source>
        <dbReference type="SAM" id="Phobius"/>
    </source>
</evidence>
<dbReference type="GO" id="GO:0016491">
    <property type="term" value="F:oxidoreductase activity"/>
    <property type="evidence" value="ECO:0007669"/>
    <property type="project" value="TreeGrafter"/>
</dbReference>
<feature type="transmembrane region" description="Helical" evidence="2">
    <location>
        <begin position="181"/>
        <end position="206"/>
    </location>
</feature>
<evidence type="ECO:0008006" key="5">
    <source>
        <dbReference type="Google" id="ProtNLM"/>
    </source>
</evidence>
<reference evidence="3" key="1">
    <citation type="journal article" date="2023" name="PhytoFront">
        <title>Draft Genome Resources of Seven Strains of Tilletia horrida, Causal Agent of Kernel Smut of Rice.</title>
        <authorList>
            <person name="Khanal S."/>
            <person name="Antony Babu S."/>
            <person name="Zhou X.G."/>
        </authorList>
    </citation>
    <scope>NUCLEOTIDE SEQUENCE</scope>
    <source>
        <strain evidence="3">TX6</strain>
    </source>
</reference>
<organism evidence="3 4">
    <name type="scientific">Tilletia horrida</name>
    <dbReference type="NCBI Taxonomy" id="155126"/>
    <lineage>
        <taxon>Eukaryota</taxon>
        <taxon>Fungi</taxon>
        <taxon>Dikarya</taxon>
        <taxon>Basidiomycota</taxon>
        <taxon>Ustilaginomycotina</taxon>
        <taxon>Exobasidiomycetes</taxon>
        <taxon>Tilletiales</taxon>
        <taxon>Tilletiaceae</taxon>
        <taxon>Tilletia</taxon>
    </lineage>
</organism>
<keyword evidence="2" id="KW-0472">Membrane</keyword>
<dbReference type="SUPFAM" id="SSF51905">
    <property type="entry name" value="FAD/NAD(P)-binding domain"/>
    <property type="match status" value="1"/>
</dbReference>
<dbReference type="Pfam" id="PF13450">
    <property type="entry name" value="NAD_binding_8"/>
    <property type="match status" value="1"/>
</dbReference>
<dbReference type="InterPro" id="IPR050464">
    <property type="entry name" value="Zeta_carotene_desat/Oxidored"/>
</dbReference>
<feature type="region of interest" description="Disordered" evidence="1">
    <location>
        <begin position="421"/>
        <end position="494"/>
    </location>
</feature>
<accession>A0AAN6JSU6</accession>
<evidence type="ECO:0000256" key="1">
    <source>
        <dbReference type="SAM" id="MobiDB-lite"/>
    </source>
</evidence>
<keyword evidence="2" id="KW-0812">Transmembrane</keyword>
<protein>
    <recommendedName>
        <fullName evidence="5">Amine oxidase domain-containing protein</fullName>
    </recommendedName>
</protein>
<dbReference type="Gene3D" id="3.50.50.60">
    <property type="entry name" value="FAD/NAD(P)-binding domain"/>
    <property type="match status" value="1"/>
</dbReference>
<keyword evidence="4" id="KW-1185">Reference proteome</keyword>
<dbReference type="EMBL" id="JAPDMZ010000025">
    <property type="protein sequence ID" value="KAK0555647.1"/>
    <property type="molecule type" value="Genomic_DNA"/>
</dbReference>
<feature type="compositionally biased region" description="Polar residues" evidence="1">
    <location>
        <begin position="431"/>
        <end position="444"/>
    </location>
</feature>
<evidence type="ECO:0000313" key="3">
    <source>
        <dbReference type="EMBL" id="KAK0555647.1"/>
    </source>
</evidence>
<dbReference type="Proteomes" id="UP001176517">
    <property type="component" value="Unassembled WGS sequence"/>
</dbReference>